<dbReference type="EMBL" id="UYWX01008513">
    <property type="protein sequence ID" value="VDM27421.1"/>
    <property type="molecule type" value="Genomic_DNA"/>
</dbReference>
<proteinExistence type="predicted"/>
<evidence type="ECO:0000313" key="1">
    <source>
        <dbReference type="EMBL" id="VDM27421.1"/>
    </source>
</evidence>
<organism evidence="3">
    <name type="scientific">Hydatigena taeniaeformis</name>
    <name type="common">Feline tapeworm</name>
    <name type="synonym">Taenia taeniaeformis</name>
    <dbReference type="NCBI Taxonomy" id="6205"/>
    <lineage>
        <taxon>Eukaryota</taxon>
        <taxon>Metazoa</taxon>
        <taxon>Spiralia</taxon>
        <taxon>Lophotrochozoa</taxon>
        <taxon>Platyhelminthes</taxon>
        <taxon>Cestoda</taxon>
        <taxon>Eucestoda</taxon>
        <taxon>Cyclophyllidea</taxon>
        <taxon>Taeniidae</taxon>
        <taxon>Hydatigera</taxon>
    </lineage>
</organism>
<reference evidence="1 2" key="2">
    <citation type="submission" date="2018-11" db="EMBL/GenBank/DDBJ databases">
        <authorList>
            <consortium name="Pathogen Informatics"/>
        </authorList>
    </citation>
    <scope>NUCLEOTIDE SEQUENCE [LARGE SCALE GENOMIC DNA]</scope>
</reference>
<protein>
    <submittedName>
        <fullName evidence="1 3">Uncharacterized protein</fullName>
    </submittedName>
</protein>
<dbReference type="Proteomes" id="UP000274429">
    <property type="component" value="Unassembled WGS sequence"/>
</dbReference>
<accession>A0A0R3WY48</accession>
<dbReference type="AlphaFoldDB" id="A0A0R3WY48"/>
<sequence>MTRRNAWTLVGPQAPPRGSTAFICVPLVVVSPLVEGRGREEQRLRWSDVAHCSAVRNTGRVKSLTMALTSHLFTMKLSALMGAVATTEDIRCDIAEVMLWRNVDEKGVVVVGKTVERGMLGKPLLLLVLCGNLVALPRYSPACSLASGRRS</sequence>
<dbReference type="WBParaSite" id="TTAC_0000568801-mRNA-1">
    <property type="protein sequence ID" value="TTAC_0000568801-mRNA-1"/>
    <property type="gene ID" value="TTAC_0000568801"/>
</dbReference>
<gene>
    <name evidence="1" type="ORF">TTAC_LOCUS5672</name>
</gene>
<name>A0A0R3WY48_HYDTA</name>
<evidence type="ECO:0000313" key="2">
    <source>
        <dbReference type="Proteomes" id="UP000274429"/>
    </source>
</evidence>
<evidence type="ECO:0000313" key="3">
    <source>
        <dbReference type="WBParaSite" id="TTAC_0000568801-mRNA-1"/>
    </source>
</evidence>
<keyword evidence="2" id="KW-1185">Reference proteome</keyword>
<reference evidence="3" key="1">
    <citation type="submission" date="2017-02" db="UniProtKB">
        <authorList>
            <consortium name="WormBaseParasite"/>
        </authorList>
    </citation>
    <scope>IDENTIFICATION</scope>
</reference>